<accession>A0A9X7N0D9</accession>
<reference evidence="2 3" key="1">
    <citation type="submission" date="2019-09" db="EMBL/GenBank/DDBJ databases">
        <title>Prosopis cineraria nodule microbiome.</title>
        <authorList>
            <person name="Chaluvadi S.R."/>
            <person name="Ali R."/>
            <person name="Wang X."/>
        </authorList>
    </citation>
    <scope>NUCLEOTIDE SEQUENCE [LARGE SCALE GENOMIC DNA]</scope>
    <source>
        <strain evidence="2 3">BG1</strain>
    </source>
</reference>
<dbReference type="InterPro" id="IPR038610">
    <property type="entry name" value="FliK-like_C_sf"/>
</dbReference>
<dbReference type="Gene3D" id="3.30.750.140">
    <property type="match status" value="1"/>
</dbReference>
<protein>
    <submittedName>
        <fullName evidence="2">Flagellar hook-length control protein FliK</fullName>
    </submittedName>
</protein>
<organism evidence="2 3">
    <name type="scientific">Pseudomonas denitrificans</name>
    <dbReference type="NCBI Taxonomy" id="43306"/>
    <lineage>
        <taxon>Bacteria</taxon>
        <taxon>Pseudomonadati</taxon>
        <taxon>Pseudomonadota</taxon>
        <taxon>Gammaproteobacteria</taxon>
        <taxon>Pseudomonadales</taxon>
        <taxon>Pseudomonadaceae</taxon>
        <taxon>Halopseudomonas</taxon>
    </lineage>
</organism>
<keyword evidence="3" id="KW-1185">Reference proteome</keyword>
<keyword evidence="2" id="KW-0966">Cell projection</keyword>
<dbReference type="InterPro" id="IPR021136">
    <property type="entry name" value="Flagellar_hook_control-like_C"/>
</dbReference>
<keyword evidence="2" id="KW-0969">Cilium</keyword>
<dbReference type="Proteomes" id="UP000326659">
    <property type="component" value="Chromosome"/>
</dbReference>
<dbReference type="Pfam" id="PF02120">
    <property type="entry name" value="Flg_hook"/>
    <property type="match status" value="1"/>
</dbReference>
<dbReference type="RefSeq" id="WP_151187829.1">
    <property type="nucleotide sequence ID" value="NZ_CP043626.1"/>
</dbReference>
<dbReference type="KEGG" id="pden:F1C79_14480"/>
<dbReference type="EMBL" id="CP043626">
    <property type="protein sequence ID" value="QEY72706.1"/>
    <property type="molecule type" value="Genomic_DNA"/>
</dbReference>
<evidence type="ECO:0000313" key="3">
    <source>
        <dbReference type="Proteomes" id="UP000326659"/>
    </source>
</evidence>
<dbReference type="AlphaFoldDB" id="A0A9X7N0D9"/>
<gene>
    <name evidence="2" type="ORF">F1C79_14480</name>
</gene>
<name>A0A9X7N0D9_PSEDE</name>
<proteinExistence type="predicted"/>
<feature type="domain" description="Flagellar hook-length control protein-like C-terminal" evidence="1">
    <location>
        <begin position="446"/>
        <end position="525"/>
    </location>
</feature>
<keyword evidence="2" id="KW-0282">Flagellum</keyword>
<evidence type="ECO:0000313" key="2">
    <source>
        <dbReference type="EMBL" id="QEY72706.1"/>
    </source>
</evidence>
<evidence type="ECO:0000259" key="1">
    <source>
        <dbReference type="Pfam" id="PF02120"/>
    </source>
</evidence>
<dbReference type="OrthoDB" id="6113047at2"/>
<sequence length="539" mass="57074">MPSEIGASRPLPPTPPLRSTQSAAELTLKLAQSLGDLLPPGDKAHAEVLAVRDGQVNFQLLLRLTMASGQQALVVAESPQALPKGSTLQLSTLNQTSLAATLLTQPSLGSLGPLGMSGTNQAPLGSLDLDVLPVGTLIQGKVDASQLIALGKAEQVVYKVLVTLLNTPLAGRQLSIESPNPLPLNSLLSARVQDQQALQFLPMNARMDQLDLSLQLGAQQNRQGPLDNLFKALQGSGSNPNLSPELRQSVDKLLGALPDIRQLSDAKGVAQAFQQSGAFLEGQLLRGVEGLPQDLKANLLRLIAQILPTVQGGTAAAVLGNLPGSALAGANNLAQAMPAFVRNALGVIGQTSGRTPPPVSFPLPSRLANELEEEGDLESLLKLAAAAVSRLQTHQLGSLAQSDVLPDGTVLNTWQLEIPLRHQQQMVPIQVRIQQEEKDSPASEREQQPREMLWRVDLAFDLDSLGPLQVQATLAHGSIGTQLWAERAATASLIDGELGTLRQRLNDAGLSVGELSCRQGKPPQGARTAVEQRWVDETA</sequence>